<evidence type="ECO:0000256" key="2">
    <source>
        <dbReference type="ARBA" id="ARBA00023054"/>
    </source>
</evidence>
<dbReference type="FunFam" id="1.25.10.10:FF:000108">
    <property type="entry name" value="N-terminal kinase-like protein isoform X1"/>
    <property type="match status" value="1"/>
</dbReference>
<dbReference type="AlphaFoldDB" id="A0A8C5DWG3"/>
<dbReference type="Ensembl" id="ENSGWIT00000012582.1">
    <property type="protein sequence ID" value="ENSGWIP00000011297.1"/>
    <property type="gene ID" value="ENSGWIG00000006168.1"/>
</dbReference>
<dbReference type="InterPro" id="IPR011989">
    <property type="entry name" value="ARM-like"/>
</dbReference>
<dbReference type="PROSITE" id="PS50077">
    <property type="entry name" value="HEAT_REPEAT"/>
    <property type="match status" value="1"/>
</dbReference>
<feature type="region of interest" description="Disordered" evidence="8">
    <location>
        <begin position="450"/>
        <end position="552"/>
    </location>
</feature>
<keyword evidence="1" id="KW-0677">Repeat</keyword>
<sequence>LAVHLKAQAEKVVWAVFVDRAGEWKLGALDHVSPEQGDPSGVSLPAPKAVCPDMEKYDPPETSNSSGEKWAGEVWRLGCLIWEVFNGPLPRSSSLRSLGKIPKTLVSHYCELVGANSRSRPNPARFLQNCRAPGGFLSNSFVESNLFLEEIQIKEPAEKQQFFQDLSDNLDSFPEDFCKHKVLPQLLTAFEFGNAGAVVLTPLFKVGKFLSADEYQQKIIPVIVKMFSSTDRAMRIRLLQQMEQFIQYLNEAAVNNQIFPHVVHGFTDTNPAIREQTVKSMLLLAPKLNEANLNQELMRHFARLQARDEQGPIRCNTTVCLGKIASYLNAGTRQRVLISAFSRATKDPFPASRSAGVLGFAATHNYYSISEIAARILPTLCVITVDPDRSVRDQAFKAIKSFLTKLETVSEDPSQLSEIEKDVGSCAQPAGTSSSWTGWAVTGMSSITSKLIRNAPGPGSGPEGGGAVEGGEPANNSTTNPSSPADGASVGRSSVSVKKQSSDWSSSGWDADDSWSNDKEGQGQSSAGEDGWGNDWGEEDTNPANRSLPLPEGVRLASEYNWDSSATSKGVTHNDLFASVSQRNSTNAAMVRHKAELSKKKREERRKELEAKRAERKAAKGPLKLGARKLE</sequence>
<comment type="function">
    <text evidence="6">Regulates COPI-mediated retrograde protein traffic at the interface between the Golgi apparatus and the endoplasmic reticulum. Involved in the maintenance of the Golgi apparatus morphology.</text>
</comment>
<dbReference type="InterPro" id="IPR016024">
    <property type="entry name" value="ARM-type_fold"/>
</dbReference>
<dbReference type="PANTHER" id="PTHR12984">
    <property type="entry name" value="SCY1-RELATED S/T PROTEIN KINASE-LIKE"/>
    <property type="match status" value="1"/>
</dbReference>
<evidence type="ECO:0000313" key="9">
    <source>
        <dbReference type="Ensembl" id="ENSGWIP00000011297.1"/>
    </source>
</evidence>
<feature type="compositionally biased region" description="Gly residues" evidence="8">
    <location>
        <begin position="458"/>
        <end position="469"/>
    </location>
</feature>
<feature type="region of interest" description="Disordered" evidence="8">
    <location>
        <begin position="584"/>
        <end position="631"/>
    </location>
</feature>
<name>A0A8C5DWG3_GOUWI</name>
<evidence type="ECO:0000256" key="8">
    <source>
        <dbReference type="SAM" id="MobiDB-lite"/>
    </source>
</evidence>
<evidence type="ECO:0000256" key="5">
    <source>
        <dbReference type="ARBA" id="ARBA00042347"/>
    </source>
</evidence>
<organism evidence="9 10">
    <name type="scientific">Gouania willdenowi</name>
    <name type="common">Blunt-snouted clingfish</name>
    <name type="synonym">Lepadogaster willdenowi</name>
    <dbReference type="NCBI Taxonomy" id="441366"/>
    <lineage>
        <taxon>Eukaryota</taxon>
        <taxon>Metazoa</taxon>
        <taxon>Chordata</taxon>
        <taxon>Craniata</taxon>
        <taxon>Vertebrata</taxon>
        <taxon>Euteleostomi</taxon>
        <taxon>Actinopterygii</taxon>
        <taxon>Neopterygii</taxon>
        <taxon>Teleostei</taxon>
        <taxon>Neoteleostei</taxon>
        <taxon>Acanthomorphata</taxon>
        <taxon>Ovalentaria</taxon>
        <taxon>Blenniimorphae</taxon>
        <taxon>Blenniiformes</taxon>
        <taxon>Gobiesocoidei</taxon>
        <taxon>Gobiesocidae</taxon>
        <taxon>Gobiesocinae</taxon>
        <taxon>Gouania</taxon>
    </lineage>
</organism>
<feature type="repeat" description="HEAT" evidence="7">
    <location>
        <begin position="258"/>
        <end position="296"/>
    </location>
</feature>
<reference evidence="9" key="1">
    <citation type="submission" date="2020-06" db="EMBL/GenBank/DDBJ databases">
        <authorList>
            <consortium name="Wellcome Sanger Institute Data Sharing"/>
        </authorList>
    </citation>
    <scope>NUCLEOTIDE SEQUENCE [LARGE SCALE GENOMIC DNA]</scope>
</reference>
<evidence type="ECO:0000256" key="1">
    <source>
        <dbReference type="ARBA" id="ARBA00022737"/>
    </source>
</evidence>
<dbReference type="Gene3D" id="1.10.510.10">
    <property type="entry name" value="Transferase(Phosphotransferase) domain 1"/>
    <property type="match status" value="1"/>
</dbReference>
<protein>
    <recommendedName>
        <fullName evidence="4">N-terminal kinase-like protein</fullName>
    </recommendedName>
    <alternativeName>
        <fullName evidence="5">SCY1-like protein 1</fullName>
    </alternativeName>
</protein>
<feature type="compositionally biased region" description="Basic and acidic residues" evidence="8">
    <location>
        <begin position="605"/>
        <end position="618"/>
    </location>
</feature>
<evidence type="ECO:0000256" key="4">
    <source>
        <dbReference type="ARBA" id="ARBA00040972"/>
    </source>
</evidence>
<evidence type="ECO:0000256" key="7">
    <source>
        <dbReference type="PROSITE-ProRule" id="PRU00103"/>
    </source>
</evidence>
<evidence type="ECO:0000313" key="10">
    <source>
        <dbReference type="Proteomes" id="UP000694680"/>
    </source>
</evidence>
<dbReference type="InterPro" id="IPR051177">
    <property type="entry name" value="CIK-Related_Protein"/>
</dbReference>
<feature type="compositionally biased region" description="Low complexity" evidence="8">
    <location>
        <begin position="485"/>
        <end position="509"/>
    </location>
</feature>
<dbReference type="PANTHER" id="PTHR12984:SF3">
    <property type="entry name" value="N-TERMINAL KINASE-LIKE PROTEIN"/>
    <property type="match status" value="1"/>
</dbReference>
<keyword evidence="10" id="KW-1185">Reference proteome</keyword>
<evidence type="ECO:0000256" key="6">
    <source>
        <dbReference type="ARBA" id="ARBA00056114"/>
    </source>
</evidence>
<dbReference type="Gene3D" id="1.25.10.10">
    <property type="entry name" value="Leucine-rich Repeat Variant"/>
    <property type="match status" value="1"/>
</dbReference>
<comment type="similarity">
    <text evidence="3">Belongs to the protein kinase superfamily.</text>
</comment>
<reference evidence="9" key="2">
    <citation type="submission" date="2025-08" db="UniProtKB">
        <authorList>
            <consortium name="Ensembl"/>
        </authorList>
    </citation>
    <scope>IDENTIFICATION</scope>
</reference>
<gene>
    <name evidence="9" type="primary">scyl1</name>
</gene>
<reference evidence="9" key="3">
    <citation type="submission" date="2025-09" db="UniProtKB">
        <authorList>
            <consortium name="Ensembl"/>
        </authorList>
    </citation>
    <scope>IDENTIFICATION</scope>
</reference>
<dbReference type="InterPro" id="IPR021133">
    <property type="entry name" value="HEAT_type_2"/>
</dbReference>
<keyword evidence="2" id="KW-0175">Coiled coil</keyword>
<dbReference type="Proteomes" id="UP000694680">
    <property type="component" value="Chromosome 10"/>
</dbReference>
<dbReference type="SUPFAM" id="SSF48371">
    <property type="entry name" value="ARM repeat"/>
    <property type="match status" value="1"/>
</dbReference>
<accession>A0A8C5DWG3</accession>
<proteinExistence type="inferred from homology"/>
<evidence type="ECO:0000256" key="3">
    <source>
        <dbReference type="ARBA" id="ARBA00038349"/>
    </source>
</evidence>